<dbReference type="RefSeq" id="WP_349877565.1">
    <property type="nucleotide sequence ID" value="NZ_CP157974.1"/>
</dbReference>
<accession>A0AAU7QY29</accession>
<name>A0AAU7QY29_9ACTN</name>
<dbReference type="PANTHER" id="PTHR36978:SF4">
    <property type="entry name" value="P-LOOP CONTAINING NUCLEOSIDE TRIPHOSPHATE HYDROLASE PROTEIN"/>
    <property type="match status" value="1"/>
</dbReference>
<gene>
    <name evidence="1" type="ORF">ABIH81_26400</name>
</gene>
<dbReference type="EMBL" id="CP157974">
    <property type="protein sequence ID" value="XBT81148.1"/>
    <property type="molecule type" value="Genomic_DNA"/>
</dbReference>
<dbReference type="InterPro" id="IPR027417">
    <property type="entry name" value="P-loop_NTPase"/>
</dbReference>
<sequence>MEVIGVGFGRTGTASLREALNILGMGPTYHTKEILKDPARLADWQAAVAGAEVDWDQVFAGYRSTVDWPAAAFWRELVERYPEAKVILTVRDPVQWHRSCMRTIFMAYRQDLFSRLLVPAMQLPLRALDRRFGAFNEIFDGVFRRHFGDGPIHDEGYAVDVFEKHVRDIQECVPAERLLVYRVSEGWPALCKYLGVGVPIVAFPHDNDQDAFQRDSRLFVTRGLARMVTGPVRRAVSRFRRAQDAPEAAGQNR</sequence>
<dbReference type="SUPFAM" id="SSF52540">
    <property type="entry name" value="P-loop containing nucleoside triphosphate hydrolases"/>
    <property type="match status" value="1"/>
</dbReference>
<proteinExistence type="predicted"/>
<dbReference type="InterPro" id="IPR040632">
    <property type="entry name" value="Sulfotransfer_4"/>
</dbReference>
<reference evidence="1" key="1">
    <citation type="submission" date="2024-06" db="EMBL/GenBank/DDBJ databases">
        <title>Micromonospora sp. strain HUAS YX12 genome sequences.</title>
        <authorList>
            <person name="Mo P."/>
        </authorList>
    </citation>
    <scope>NUCLEOTIDE SEQUENCE</scope>
    <source>
        <strain evidence="1">HUAS YX12</strain>
    </source>
</reference>
<dbReference type="Gene3D" id="3.40.50.300">
    <property type="entry name" value="P-loop containing nucleotide triphosphate hydrolases"/>
    <property type="match status" value="1"/>
</dbReference>
<dbReference type="Pfam" id="PF17784">
    <property type="entry name" value="Sulfotransfer_4"/>
    <property type="match status" value="1"/>
</dbReference>
<evidence type="ECO:0000313" key="1">
    <source>
        <dbReference type="EMBL" id="XBT81148.1"/>
    </source>
</evidence>
<protein>
    <submittedName>
        <fullName evidence="1">Sulfotransferase family protein</fullName>
    </submittedName>
</protein>
<dbReference type="PANTHER" id="PTHR36978">
    <property type="entry name" value="P-LOOP CONTAINING NUCLEOTIDE TRIPHOSPHATE HYDROLASE"/>
    <property type="match status" value="1"/>
</dbReference>
<dbReference type="AlphaFoldDB" id="A0AAU7QY29"/>
<organism evidence="1">
    <name type="scientific">Micromonospora sp. HUAS YX12</name>
    <dbReference type="NCBI Taxonomy" id="3156396"/>
    <lineage>
        <taxon>Bacteria</taxon>
        <taxon>Bacillati</taxon>
        <taxon>Actinomycetota</taxon>
        <taxon>Actinomycetes</taxon>
        <taxon>Micromonosporales</taxon>
        <taxon>Micromonosporaceae</taxon>
        <taxon>Micromonospora</taxon>
    </lineage>
</organism>